<evidence type="ECO:0000256" key="7">
    <source>
        <dbReference type="SAM" id="SignalP"/>
    </source>
</evidence>
<evidence type="ECO:0000313" key="10">
    <source>
        <dbReference type="Proteomes" id="UP000068382"/>
    </source>
</evidence>
<feature type="domain" description="Peptidase M48" evidence="8">
    <location>
        <begin position="28"/>
        <end position="211"/>
    </location>
</feature>
<gene>
    <name evidence="9" type="primary">bepA_2</name>
    <name evidence="9" type="ORF">TRIHO_12400</name>
</gene>
<reference evidence="9 10" key="1">
    <citation type="submission" date="2015-12" db="EMBL/GenBank/DDBJ databases">
        <title>Genome sequence of the marine Rhodobacteraceae strain O3.65, Candidatus Tritonibacter horizontis.</title>
        <authorList>
            <person name="Poehlein A."/>
            <person name="Giebel H.A."/>
            <person name="Voget S."/>
            <person name="Brinkhoff T."/>
        </authorList>
    </citation>
    <scope>NUCLEOTIDE SEQUENCE [LARGE SCALE GENOMIC DNA]</scope>
    <source>
        <strain evidence="9 10">O3.65</strain>
    </source>
</reference>
<comment type="caution">
    <text evidence="9">The sequence shown here is derived from an EMBL/GenBank/DDBJ whole genome shotgun (WGS) entry which is preliminary data.</text>
</comment>
<keyword evidence="3 6" id="KW-0378">Hydrolase</keyword>
<name>A0A132C012_9RHOB</name>
<keyword evidence="7" id="KW-0732">Signal</keyword>
<comment type="similarity">
    <text evidence="6">Belongs to the peptidase M48 family.</text>
</comment>
<dbReference type="OrthoDB" id="7338723at2"/>
<comment type="cofactor">
    <cofactor evidence="6">
        <name>Zn(2+)</name>
        <dbReference type="ChEBI" id="CHEBI:29105"/>
    </cofactor>
    <text evidence="6">Binds 1 zinc ion per subunit.</text>
</comment>
<dbReference type="InterPro" id="IPR051156">
    <property type="entry name" value="Mito/Outer_Membr_Metalloprot"/>
</dbReference>
<evidence type="ECO:0000256" key="3">
    <source>
        <dbReference type="ARBA" id="ARBA00022801"/>
    </source>
</evidence>
<organism evidence="9 10">
    <name type="scientific">Tritonibacter horizontis</name>
    <dbReference type="NCBI Taxonomy" id="1768241"/>
    <lineage>
        <taxon>Bacteria</taxon>
        <taxon>Pseudomonadati</taxon>
        <taxon>Pseudomonadota</taxon>
        <taxon>Alphaproteobacteria</taxon>
        <taxon>Rhodobacterales</taxon>
        <taxon>Paracoccaceae</taxon>
        <taxon>Tritonibacter</taxon>
    </lineage>
</organism>
<feature type="signal peptide" evidence="7">
    <location>
        <begin position="1"/>
        <end position="19"/>
    </location>
</feature>
<sequence length="219" mass="24191">MRRVLILFFLGLAGCASLAPVDPSFRSFAEVAERVEPVARAECLDKDPSRNCDFQVQVDLDPDQPPNAFQTVDRKGRPVVIFTASMIQSFRNRDEMAFVMSHEVAHHILGHLDKQRRNAMQGAVFLGELVSLEGGTAEEIANAQYVGAVVGARSYSKSFELEADAMGTVITHLAGYRPSIGVRFFEEIPDPGDSFLGTHPANPDRILVVTETIRKFQLN</sequence>
<evidence type="ECO:0000256" key="2">
    <source>
        <dbReference type="ARBA" id="ARBA00022723"/>
    </source>
</evidence>
<evidence type="ECO:0000313" key="9">
    <source>
        <dbReference type="EMBL" id="KUP93919.1"/>
    </source>
</evidence>
<evidence type="ECO:0000259" key="8">
    <source>
        <dbReference type="Pfam" id="PF01435"/>
    </source>
</evidence>
<dbReference type="PATRIC" id="fig|1768241.3.peg.1297"/>
<dbReference type="AlphaFoldDB" id="A0A132C012"/>
<dbReference type="PANTHER" id="PTHR22726:SF1">
    <property type="entry name" value="METALLOENDOPEPTIDASE OMA1, MITOCHONDRIAL"/>
    <property type="match status" value="1"/>
</dbReference>
<dbReference type="Proteomes" id="UP000068382">
    <property type="component" value="Unassembled WGS sequence"/>
</dbReference>
<dbReference type="GO" id="GO:0046872">
    <property type="term" value="F:metal ion binding"/>
    <property type="evidence" value="ECO:0007669"/>
    <property type="project" value="UniProtKB-KW"/>
</dbReference>
<evidence type="ECO:0000256" key="1">
    <source>
        <dbReference type="ARBA" id="ARBA00022670"/>
    </source>
</evidence>
<accession>A0A132C012</accession>
<dbReference type="GO" id="GO:0016020">
    <property type="term" value="C:membrane"/>
    <property type="evidence" value="ECO:0007669"/>
    <property type="project" value="TreeGrafter"/>
</dbReference>
<keyword evidence="5 6" id="KW-0482">Metalloprotease</keyword>
<keyword evidence="4 6" id="KW-0862">Zinc</keyword>
<dbReference type="EMBL" id="LPUY01000040">
    <property type="protein sequence ID" value="KUP93919.1"/>
    <property type="molecule type" value="Genomic_DNA"/>
</dbReference>
<dbReference type="GO" id="GO:0004222">
    <property type="term" value="F:metalloendopeptidase activity"/>
    <property type="evidence" value="ECO:0007669"/>
    <property type="project" value="InterPro"/>
</dbReference>
<dbReference type="InterPro" id="IPR001915">
    <property type="entry name" value="Peptidase_M48"/>
</dbReference>
<evidence type="ECO:0000256" key="5">
    <source>
        <dbReference type="ARBA" id="ARBA00023049"/>
    </source>
</evidence>
<dbReference type="Pfam" id="PF01435">
    <property type="entry name" value="Peptidase_M48"/>
    <property type="match status" value="1"/>
</dbReference>
<protein>
    <submittedName>
        <fullName evidence="9">Beta-barrel assembly-enhancing protease</fullName>
    </submittedName>
</protein>
<keyword evidence="10" id="KW-1185">Reference proteome</keyword>
<dbReference type="RefSeq" id="WP_068241343.1">
    <property type="nucleotide sequence ID" value="NZ_LPUY01000040.1"/>
</dbReference>
<dbReference type="Gene3D" id="3.30.2010.10">
    <property type="entry name" value="Metalloproteases ('zincins'), catalytic domain"/>
    <property type="match status" value="1"/>
</dbReference>
<dbReference type="GO" id="GO:0051603">
    <property type="term" value="P:proteolysis involved in protein catabolic process"/>
    <property type="evidence" value="ECO:0007669"/>
    <property type="project" value="TreeGrafter"/>
</dbReference>
<keyword evidence="2" id="KW-0479">Metal-binding</keyword>
<dbReference type="PANTHER" id="PTHR22726">
    <property type="entry name" value="METALLOENDOPEPTIDASE OMA1"/>
    <property type="match status" value="1"/>
</dbReference>
<keyword evidence="1 6" id="KW-0645">Protease</keyword>
<feature type="chain" id="PRO_5007288676" evidence="7">
    <location>
        <begin position="20"/>
        <end position="219"/>
    </location>
</feature>
<evidence type="ECO:0000256" key="4">
    <source>
        <dbReference type="ARBA" id="ARBA00022833"/>
    </source>
</evidence>
<proteinExistence type="inferred from homology"/>
<dbReference type="PROSITE" id="PS51257">
    <property type="entry name" value="PROKAR_LIPOPROTEIN"/>
    <property type="match status" value="1"/>
</dbReference>
<evidence type="ECO:0000256" key="6">
    <source>
        <dbReference type="RuleBase" id="RU003983"/>
    </source>
</evidence>